<protein>
    <submittedName>
        <fullName evidence="1">Uncharacterized protein</fullName>
    </submittedName>
</protein>
<evidence type="ECO:0000313" key="1">
    <source>
        <dbReference type="EMBL" id="MPN64268.1"/>
    </source>
</evidence>
<dbReference type="EMBL" id="VSSQ01144893">
    <property type="protein sequence ID" value="MPN64268.1"/>
    <property type="molecule type" value="Genomic_DNA"/>
</dbReference>
<gene>
    <name evidence="1" type="ORF">SDC9_212039</name>
</gene>
<sequence>MALRGLHHLGCQCLRIKDKHLVAACRLGAFHAGGLGDDAQNLGAQMLGPSAHQLPQSPRCAIDQHSAALLHLAGGLEQVLGRDALEQDRCGSFVPKCVRKPDQTVSGEQARAGIRAQRPGGVADPIA</sequence>
<name>A0A645JKR5_9ZZZZ</name>
<comment type="caution">
    <text evidence="1">The sequence shown here is derived from an EMBL/GenBank/DDBJ whole genome shotgun (WGS) entry which is preliminary data.</text>
</comment>
<dbReference type="AlphaFoldDB" id="A0A645JKR5"/>
<accession>A0A645JKR5</accession>
<organism evidence="1">
    <name type="scientific">bioreactor metagenome</name>
    <dbReference type="NCBI Taxonomy" id="1076179"/>
    <lineage>
        <taxon>unclassified sequences</taxon>
        <taxon>metagenomes</taxon>
        <taxon>ecological metagenomes</taxon>
    </lineage>
</organism>
<reference evidence="1" key="1">
    <citation type="submission" date="2019-08" db="EMBL/GenBank/DDBJ databases">
        <authorList>
            <person name="Kucharzyk K."/>
            <person name="Murdoch R.W."/>
            <person name="Higgins S."/>
            <person name="Loffler F."/>
        </authorList>
    </citation>
    <scope>NUCLEOTIDE SEQUENCE</scope>
</reference>
<proteinExistence type="predicted"/>